<dbReference type="EMBL" id="BSBI01000005">
    <property type="protein sequence ID" value="GLF95517.1"/>
    <property type="molecule type" value="Genomic_DNA"/>
</dbReference>
<keyword evidence="1" id="KW-1133">Transmembrane helix</keyword>
<evidence type="ECO:0000313" key="3">
    <source>
        <dbReference type="Proteomes" id="UP001291653"/>
    </source>
</evidence>
<proteinExistence type="predicted"/>
<dbReference type="Proteomes" id="UP001291653">
    <property type="component" value="Unassembled WGS sequence"/>
</dbReference>
<protein>
    <submittedName>
        <fullName evidence="2">Uncharacterized protein</fullName>
    </submittedName>
</protein>
<feature type="transmembrane region" description="Helical" evidence="1">
    <location>
        <begin position="12"/>
        <end position="37"/>
    </location>
</feature>
<keyword evidence="3" id="KW-1185">Reference proteome</keyword>
<reference evidence="2 3" key="1">
    <citation type="submission" date="2022-10" db="EMBL/GenBank/DDBJ databases">
        <title>Draft genome sequence of Streptomyces sp. YSPA8.</title>
        <authorList>
            <person name="Moriuchi R."/>
            <person name="Dohra H."/>
            <person name="Yamamura H."/>
            <person name="Kodani S."/>
        </authorList>
    </citation>
    <scope>NUCLEOTIDE SEQUENCE [LARGE SCALE GENOMIC DNA]</scope>
    <source>
        <strain evidence="2 3">YSPA8</strain>
    </source>
</reference>
<comment type="caution">
    <text evidence="2">The sequence shown here is derived from an EMBL/GenBank/DDBJ whole genome shotgun (WGS) entry which is preliminary data.</text>
</comment>
<name>A0ABQ5NYS1_9ACTN</name>
<organism evidence="2 3">
    <name type="scientific">Streptomyces yaizuensis</name>
    <dbReference type="NCBI Taxonomy" id="2989713"/>
    <lineage>
        <taxon>Bacteria</taxon>
        <taxon>Bacillati</taxon>
        <taxon>Actinomycetota</taxon>
        <taxon>Actinomycetes</taxon>
        <taxon>Kitasatosporales</taxon>
        <taxon>Streptomycetaceae</taxon>
        <taxon>Streptomyces</taxon>
    </lineage>
</organism>
<keyword evidence="1" id="KW-0472">Membrane</keyword>
<evidence type="ECO:0000256" key="1">
    <source>
        <dbReference type="SAM" id="Phobius"/>
    </source>
</evidence>
<gene>
    <name evidence="2" type="ORF">SYYSPA8_14490</name>
</gene>
<dbReference type="RefSeq" id="WP_323447575.1">
    <property type="nucleotide sequence ID" value="NZ_BSBI01000005.1"/>
</dbReference>
<sequence length="45" mass="5003">MRALRAGHRKSLKATGFGLVKIFGMFLFFAGFCGWLVSQFAAHLL</sequence>
<keyword evidence="1" id="KW-0812">Transmembrane</keyword>
<accession>A0ABQ5NYS1</accession>
<evidence type="ECO:0000313" key="2">
    <source>
        <dbReference type="EMBL" id="GLF95517.1"/>
    </source>
</evidence>